<dbReference type="Gene3D" id="3.40.50.150">
    <property type="entry name" value="Vaccinia Virus protein VP39"/>
    <property type="match status" value="1"/>
</dbReference>
<comment type="caution">
    <text evidence="1">The sequence shown here is derived from an EMBL/GenBank/DDBJ whole genome shotgun (WGS) entry which is preliminary data.</text>
</comment>
<dbReference type="SUPFAM" id="SSF53335">
    <property type="entry name" value="S-adenosyl-L-methionine-dependent methyltransferases"/>
    <property type="match status" value="1"/>
</dbReference>
<dbReference type="GO" id="GO:0008168">
    <property type="term" value="F:methyltransferase activity"/>
    <property type="evidence" value="ECO:0007669"/>
    <property type="project" value="UniProtKB-KW"/>
</dbReference>
<gene>
    <name evidence="1" type="ORF">Salmuc_02940</name>
</gene>
<evidence type="ECO:0000313" key="2">
    <source>
        <dbReference type="Proteomes" id="UP000015347"/>
    </source>
</evidence>
<keyword evidence="1" id="KW-0489">Methyltransferase</keyword>
<dbReference type="InterPro" id="IPR029063">
    <property type="entry name" value="SAM-dependent_MTases_sf"/>
</dbReference>
<name>S9S9X7_9RHOB</name>
<dbReference type="Proteomes" id="UP000015347">
    <property type="component" value="Unassembled WGS sequence"/>
</dbReference>
<sequence length="203" mass="22042">MSAAFWDRVAERYAARPVGDSAAYEATLARVRHWLGPEMEVLELGCGTGSTAIALAEAAGRITATDVSGEMIRIAQGKAGPANLTFRQAGVDEALTGRFDVVRAFNLLHLLEDRSGTLRAVRAVLPERGLFISKTPCLAAKWWLRPVVAAMRMAGKAPRLQFLSVKGLEAAVREAGFEILETGDYPPRLPGRFIVARRLPDAR</sequence>
<dbReference type="PANTHER" id="PTHR43861:SF1">
    <property type="entry name" value="TRANS-ACONITATE 2-METHYLTRANSFERASE"/>
    <property type="match status" value="1"/>
</dbReference>
<dbReference type="Pfam" id="PF13489">
    <property type="entry name" value="Methyltransf_23"/>
    <property type="match status" value="1"/>
</dbReference>
<reference evidence="2" key="1">
    <citation type="journal article" date="2014" name="Stand. Genomic Sci.">
        <title>Genome sequence of the exopolysaccharide-producing Salipiger mucosus type strain (DSM 16094(T)), a moderately halophilic member of the Roseobacter clade.</title>
        <authorList>
            <person name="Riedel T."/>
            <person name="Spring S."/>
            <person name="Fiebig A."/>
            <person name="Petersen J."/>
            <person name="Kyrpides N.C."/>
            <person name="Goker M."/>
            <person name="Klenk H.P."/>
        </authorList>
    </citation>
    <scope>NUCLEOTIDE SEQUENCE [LARGE SCALE GENOMIC DNA]</scope>
    <source>
        <strain evidence="2">DSM 16094</strain>
    </source>
</reference>
<dbReference type="OrthoDB" id="5642573at2"/>
<dbReference type="CDD" id="cd02440">
    <property type="entry name" value="AdoMet_MTases"/>
    <property type="match status" value="1"/>
</dbReference>
<dbReference type="PANTHER" id="PTHR43861">
    <property type="entry name" value="TRANS-ACONITATE 2-METHYLTRANSFERASE-RELATED"/>
    <property type="match status" value="1"/>
</dbReference>
<protein>
    <submittedName>
        <fullName evidence="1">Putative methyltransferase</fullName>
    </submittedName>
</protein>
<dbReference type="eggNOG" id="COG2226">
    <property type="taxonomic scope" value="Bacteria"/>
</dbReference>
<accession>S9S9X7</accession>
<dbReference type="HOGENOM" id="CLU_037990_15_0_5"/>
<keyword evidence="2" id="KW-1185">Reference proteome</keyword>
<proteinExistence type="predicted"/>
<dbReference type="STRING" id="1123237.Salmuc_02940"/>
<dbReference type="EMBL" id="APVH01000002">
    <property type="protein sequence ID" value="EPX86965.1"/>
    <property type="molecule type" value="Genomic_DNA"/>
</dbReference>
<organism evidence="1 2">
    <name type="scientific">Salipiger mucosus DSM 16094</name>
    <dbReference type="NCBI Taxonomy" id="1123237"/>
    <lineage>
        <taxon>Bacteria</taxon>
        <taxon>Pseudomonadati</taxon>
        <taxon>Pseudomonadota</taxon>
        <taxon>Alphaproteobacteria</taxon>
        <taxon>Rhodobacterales</taxon>
        <taxon>Roseobacteraceae</taxon>
        <taxon>Salipiger</taxon>
    </lineage>
</organism>
<dbReference type="AlphaFoldDB" id="S9S9X7"/>
<dbReference type="GO" id="GO:0032259">
    <property type="term" value="P:methylation"/>
    <property type="evidence" value="ECO:0007669"/>
    <property type="project" value="UniProtKB-KW"/>
</dbReference>
<dbReference type="RefSeq" id="WP_020040727.1">
    <property type="nucleotide sequence ID" value="NZ_KE557273.1"/>
</dbReference>
<evidence type="ECO:0000313" key="1">
    <source>
        <dbReference type="EMBL" id="EPX86965.1"/>
    </source>
</evidence>
<keyword evidence="1" id="KW-0808">Transferase</keyword>